<feature type="transmembrane region" description="Helical" evidence="1">
    <location>
        <begin position="46"/>
        <end position="69"/>
    </location>
</feature>
<accession>A0A267MAR0</accession>
<proteinExistence type="predicted"/>
<evidence type="ECO:0000313" key="3">
    <source>
        <dbReference type="Proteomes" id="UP000216024"/>
    </source>
</evidence>
<dbReference type="Proteomes" id="UP000216024">
    <property type="component" value="Unassembled WGS sequence"/>
</dbReference>
<evidence type="ECO:0000256" key="1">
    <source>
        <dbReference type="SAM" id="Phobius"/>
    </source>
</evidence>
<protein>
    <recommendedName>
        <fullName evidence="4">Major facilitator superfamily (MFS) profile domain-containing protein</fullName>
    </recommendedName>
</protein>
<dbReference type="InterPro" id="IPR036259">
    <property type="entry name" value="MFS_trans_sf"/>
</dbReference>
<comment type="caution">
    <text evidence="2">The sequence shown here is derived from an EMBL/GenBank/DDBJ whole genome shotgun (WGS) entry which is preliminary data.</text>
</comment>
<feature type="transmembrane region" description="Helical" evidence="1">
    <location>
        <begin position="12"/>
        <end position="34"/>
    </location>
</feature>
<dbReference type="SUPFAM" id="SSF103473">
    <property type="entry name" value="MFS general substrate transporter"/>
    <property type="match status" value="1"/>
</dbReference>
<keyword evidence="1" id="KW-0472">Membrane</keyword>
<keyword evidence="1" id="KW-0812">Transmembrane</keyword>
<keyword evidence="1" id="KW-1133">Transmembrane helix</keyword>
<organism evidence="2 3">
    <name type="scientific">Anaeromicrobium sediminis</name>
    <dbReference type="NCBI Taxonomy" id="1478221"/>
    <lineage>
        <taxon>Bacteria</taxon>
        <taxon>Bacillati</taxon>
        <taxon>Bacillota</taxon>
        <taxon>Clostridia</taxon>
        <taxon>Peptostreptococcales</taxon>
        <taxon>Thermotaleaceae</taxon>
        <taxon>Anaeromicrobium</taxon>
    </lineage>
</organism>
<dbReference type="AlphaFoldDB" id="A0A267MAR0"/>
<dbReference type="EMBL" id="NIBG01000034">
    <property type="protein sequence ID" value="PAB56502.1"/>
    <property type="molecule type" value="Genomic_DNA"/>
</dbReference>
<evidence type="ECO:0000313" key="2">
    <source>
        <dbReference type="EMBL" id="PAB56502.1"/>
    </source>
</evidence>
<sequence length="73" mass="8137">MWKNRSSLTKVFLKVAANAVAMISLFNTGGRLIWDTLSDKLGRIRVVTMMFIITAISMITMSLVALKYVTLLA</sequence>
<name>A0A267MAR0_9FIRM</name>
<reference evidence="2 3" key="1">
    <citation type="submission" date="2017-06" db="EMBL/GenBank/DDBJ databases">
        <title>Draft genome sequence of anaerobic fermentative bacterium Anaeromicrobium sediminis DY2726D isolated from West Pacific Ocean sediments.</title>
        <authorList>
            <person name="Zeng X."/>
        </authorList>
    </citation>
    <scope>NUCLEOTIDE SEQUENCE [LARGE SCALE GENOMIC DNA]</scope>
    <source>
        <strain evidence="2 3">DY2726D</strain>
    </source>
</reference>
<keyword evidence="3" id="KW-1185">Reference proteome</keyword>
<gene>
    <name evidence="2" type="ORF">CCE28_20750</name>
</gene>
<evidence type="ECO:0008006" key="4">
    <source>
        <dbReference type="Google" id="ProtNLM"/>
    </source>
</evidence>